<protein>
    <submittedName>
        <fullName evidence="8">Uncharacterized protein LOC114438363</fullName>
    </submittedName>
</protein>
<keyword evidence="2 4" id="KW-0863">Zinc-finger</keyword>
<feature type="domain" description="CXXC-type" evidence="6">
    <location>
        <begin position="254"/>
        <end position="300"/>
    </location>
</feature>
<gene>
    <name evidence="8" type="primary">LOC114438363</name>
</gene>
<evidence type="ECO:0000256" key="2">
    <source>
        <dbReference type="ARBA" id="ARBA00022771"/>
    </source>
</evidence>
<keyword evidence="7" id="KW-1185">Reference proteome</keyword>
<feature type="compositionally biased region" description="Basic and acidic residues" evidence="5">
    <location>
        <begin position="348"/>
        <end position="361"/>
    </location>
</feature>
<reference evidence="8" key="1">
    <citation type="submission" date="2025-08" db="UniProtKB">
        <authorList>
            <consortium name="RefSeq"/>
        </authorList>
    </citation>
    <scope>IDENTIFICATION</scope>
</reference>
<evidence type="ECO:0000259" key="6">
    <source>
        <dbReference type="PROSITE" id="PS51058"/>
    </source>
</evidence>
<dbReference type="Proteomes" id="UP000515145">
    <property type="component" value="Chromosome 7"/>
</dbReference>
<feature type="region of interest" description="Disordered" evidence="5">
    <location>
        <begin position="343"/>
        <end position="395"/>
    </location>
</feature>
<feature type="compositionally biased region" description="Basic residues" evidence="5">
    <location>
        <begin position="362"/>
        <end position="384"/>
    </location>
</feature>
<evidence type="ECO:0000313" key="7">
    <source>
        <dbReference type="Proteomes" id="UP000515145"/>
    </source>
</evidence>
<organism evidence="7 8">
    <name type="scientific">Parambassis ranga</name>
    <name type="common">Indian glassy fish</name>
    <dbReference type="NCBI Taxonomy" id="210632"/>
    <lineage>
        <taxon>Eukaryota</taxon>
        <taxon>Metazoa</taxon>
        <taxon>Chordata</taxon>
        <taxon>Craniata</taxon>
        <taxon>Vertebrata</taxon>
        <taxon>Euteleostomi</taxon>
        <taxon>Actinopterygii</taxon>
        <taxon>Neopterygii</taxon>
        <taxon>Teleostei</taxon>
        <taxon>Neoteleostei</taxon>
        <taxon>Acanthomorphata</taxon>
        <taxon>Ovalentaria</taxon>
        <taxon>Ambassidae</taxon>
        <taxon>Parambassis</taxon>
    </lineage>
</organism>
<feature type="region of interest" description="Disordered" evidence="5">
    <location>
        <begin position="710"/>
        <end position="735"/>
    </location>
</feature>
<dbReference type="GeneID" id="114438363"/>
<dbReference type="AlphaFoldDB" id="A0A6P7IV80"/>
<evidence type="ECO:0000256" key="4">
    <source>
        <dbReference type="PROSITE-ProRule" id="PRU00509"/>
    </source>
</evidence>
<evidence type="ECO:0000256" key="3">
    <source>
        <dbReference type="ARBA" id="ARBA00022833"/>
    </source>
</evidence>
<name>A0A6P7IV80_9TELE</name>
<dbReference type="InterPro" id="IPR002857">
    <property type="entry name" value="Znf_CXXC"/>
</dbReference>
<dbReference type="GO" id="GO:0008270">
    <property type="term" value="F:zinc ion binding"/>
    <property type="evidence" value="ECO:0007669"/>
    <property type="project" value="UniProtKB-KW"/>
</dbReference>
<dbReference type="OrthoDB" id="10072024at2759"/>
<proteinExistence type="predicted"/>
<dbReference type="GO" id="GO:0003677">
    <property type="term" value="F:DNA binding"/>
    <property type="evidence" value="ECO:0007669"/>
    <property type="project" value="InterPro"/>
</dbReference>
<dbReference type="RefSeq" id="XP_028265444.1">
    <property type="nucleotide sequence ID" value="XM_028409643.1"/>
</dbReference>
<evidence type="ECO:0000256" key="1">
    <source>
        <dbReference type="ARBA" id="ARBA00022723"/>
    </source>
</evidence>
<feature type="region of interest" description="Disordered" evidence="5">
    <location>
        <begin position="223"/>
        <end position="258"/>
    </location>
</feature>
<evidence type="ECO:0000313" key="8">
    <source>
        <dbReference type="RefSeq" id="XP_028265444.1"/>
    </source>
</evidence>
<keyword evidence="3" id="KW-0862">Zinc</keyword>
<dbReference type="InParanoid" id="A0A6P7IV80"/>
<evidence type="ECO:0000256" key="5">
    <source>
        <dbReference type="SAM" id="MobiDB-lite"/>
    </source>
</evidence>
<dbReference type="Pfam" id="PF02008">
    <property type="entry name" value="zf-CXXC"/>
    <property type="match status" value="1"/>
</dbReference>
<keyword evidence="1" id="KW-0479">Metal-binding</keyword>
<accession>A0A6P7IV80</accession>
<sequence>MDEGQLSERCVRAGLEMEGKMACHEVEEQVVCTNGAVTMETKWAEEEERWRKLFPDLKRCAVVISRLSLKGEQAKCDWTQPLEHRGRFIKKVVVIQRADHWPKKPPCQLKRSGVPGLRPCADVRSDPAHLCSNGCTKDHHGDSSQISQSEIEHNYCLTIKDTPDASSLSQERYNTPDVRVSISCRQVYCSEPKDGDCTRSEKNVPHIVFKKVQTDQWELMRSQVQTKKEEDTDTSAVQRKKENQPTASTKPSPTKKRQVSCGQCDACVRKNCGSCSSCRDMRKFGGPSRLKQKCVFRRCMMMRRSKVLSMLPEEQILPRLQNPAQVGKDTVTVATTAAQKQLAHWRRQRDEKQQQEEVAAERHRRRQEVKEVRKKRRQRRKAKKQSKDEKWTPPLLKETLSPQFPLIGGTEVTLPDGTRLQLSLTLDGSHFAPSMLCDSALSFLSCLPQDGLLHVSTGLTDITPAPPAAPLQPKEEEEAVDISLYGRRGAEETGEGEFSEGVGEEGRFCDVEVLLQDSDEETLTCSPHPSDITVEDTGTAADVTASNHAHKPPEFIQLSLGSFSLLGGGVSDDITDGQGLLHLLRVLRRTVLPAHWVAVLADGPQLQLLQCSRLSSMVDTVVHIQPDHCFYVTVQQHQLPDAHRLYHTHTHRITHLSQLVSLLLELERLNVCRGSRVRSSATPLQLQSPDCHLLVVPPLYTCLPCLLEGEEEEEEEDVEFNEEEEEKVEEEDTDL</sequence>
<dbReference type="PROSITE" id="PS51058">
    <property type="entry name" value="ZF_CXXC"/>
    <property type="match status" value="1"/>
</dbReference>